<dbReference type="PANTHER" id="PTHR31900:SF30">
    <property type="entry name" value="SUPERFAMILY PROTEIN, PUTATIVE-RELATED"/>
    <property type="match status" value="1"/>
</dbReference>
<evidence type="ECO:0000313" key="2">
    <source>
        <dbReference type="EMBL" id="KAB1200807.1"/>
    </source>
</evidence>
<proteinExistence type="predicted"/>
<gene>
    <name evidence="2" type="ORF">CJ030_MR0G006216</name>
</gene>
<name>A0A6A1ULY7_9ROSI</name>
<accession>A0A6A1ULY7</accession>
<keyword evidence="3" id="KW-1185">Reference proteome</keyword>
<organism evidence="2 3">
    <name type="scientific">Morella rubra</name>
    <name type="common">Chinese bayberry</name>
    <dbReference type="NCBI Taxonomy" id="262757"/>
    <lineage>
        <taxon>Eukaryota</taxon>
        <taxon>Viridiplantae</taxon>
        <taxon>Streptophyta</taxon>
        <taxon>Embryophyta</taxon>
        <taxon>Tracheophyta</taxon>
        <taxon>Spermatophyta</taxon>
        <taxon>Magnoliopsida</taxon>
        <taxon>eudicotyledons</taxon>
        <taxon>Gunneridae</taxon>
        <taxon>Pentapetalae</taxon>
        <taxon>rosids</taxon>
        <taxon>fabids</taxon>
        <taxon>Fagales</taxon>
        <taxon>Myricaceae</taxon>
        <taxon>Morella</taxon>
    </lineage>
</organism>
<sequence length="283" mass="32270">MLTIKNVVFRDEGLTQKLFSGLPVLEKLYLEDCSWEFIKVLSISAPRLHFLSISEIQTENLSYCQIMIFGDCLKEFVYYGHLLIDYCLYNSLSLETADIDLVPCEIISKEISYRVHKLLVGVCNVKYLTLSSEVVQFLGDAPELLPHMPVFNNLLDLAFMESEVVDLSDAGLLRILHNAPCLRTLKFAEGISFNSFWDNDDGVLDSVPPCFMSHLKRINVFRYGGHELNLLAVKILLKNAVTLEKMIITGLKHISGDVEEQTRIRQQLLELPRGSQYCEFVLK</sequence>
<dbReference type="SUPFAM" id="SSF52047">
    <property type="entry name" value="RNI-like"/>
    <property type="match status" value="1"/>
</dbReference>
<dbReference type="Gene3D" id="3.80.10.10">
    <property type="entry name" value="Ribonuclease Inhibitor"/>
    <property type="match status" value="1"/>
</dbReference>
<evidence type="ECO:0000313" key="3">
    <source>
        <dbReference type="Proteomes" id="UP000516437"/>
    </source>
</evidence>
<dbReference type="InterPro" id="IPR006566">
    <property type="entry name" value="FBD"/>
</dbReference>
<dbReference type="InterPro" id="IPR032675">
    <property type="entry name" value="LRR_dom_sf"/>
</dbReference>
<feature type="domain" description="FBD" evidence="1">
    <location>
        <begin position="209"/>
        <end position="283"/>
    </location>
</feature>
<evidence type="ECO:0000259" key="1">
    <source>
        <dbReference type="SMART" id="SM00579"/>
    </source>
</evidence>
<dbReference type="OrthoDB" id="612216at2759"/>
<dbReference type="EMBL" id="RXIC02000123">
    <property type="protein sequence ID" value="KAB1200807.1"/>
    <property type="molecule type" value="Genomic_DNA"/>
</dbReference>
<dbReference type="SMART" id="SM00579">
    <property type="entry name" value="FBD"/>
    <property type="match status" value="1"/>
</dbReference>
<comment type="caution">
    <text evidence="2">The sequence shown here is derived from an EMBL/GenBank/DDBJ whole genome shotgun (WGS) entry which is preliminary data.</text>
</comment>
<dbReference type="Proteomes" id="UP000516437">
    <property type="component" value="Unassembled WGS sequence"/>
</dbReference>
<dbReference type="Pfam" id="PF08387">
    <property type="entry name" value="FBD"/>
    <property type="match status" value="1"/>
</dbReference>
<protein>
    <recommendedName>
        <fullName evidence="1">FBD domain-containing protein</fullName>
    </recommendedName>
</protein>
<dbReference type="AlphaFoldDB" id="A0A6A1ULY7"/>
<dbReference type="PANTHER" id="PTHR31900">
    <property type="entry name" value="F-BOX/RNI SUPERFAMILY PROTEIN-RELATED"/>
    <property type="match status" value="1"/>
</dbReference>
<dbReference type="InterPro" id="IPR050232">
    <property type="entry name" value="FBL13/AtMIF1-like"/>
</dbReference>
<reference evidence="2 3" key="1">
    <citation type="journal article" date="2019" name="Plant Biotechnol. J.">
        <title>The red bayberry genome and genetic basis of sex determination.</title>
        <authorList>
            <person name="Jia H.M."/>
            <person name="Jia H.J."/>
            <person name="Cai Q.L."/>
            <person name="Wang Y."/>
            <person name="Zhao H.B."/>
            <person name="Yang W.F."/>
            <person name="Wang G.Y."/>
            <person name="Li Y.H."/>
            <person name="Zhan D.L."/>
            <person name="Shen Y.T."/>
            <person name="Niu Q.F."/>
            <person name="Chang L."/>
            <person name="Qiu J."/>
            <person name="Zhao L."/>
            <person name="Xie H.B."/>
            <person name="Fu W.Y."/>
            <person name="Jin J."/>
            <person name="Li X.W."/>
            <person name="Jiao Y."/>
            <person name="Zhou C.C."/>
            <person name="Tu T."/>
            <person name="Chai C.Y."/>
            <person name="Gao J.L."/>
            <person name="Fan L.J."/>
            <person name="van de Weg E."/>
            <person name="Wang J.Y."/>
            <person name="Gao Z.S."/>
        </authorList>
    </citation>
    <scope>NUCLEOTIDE SEQUENCE [LARGE SCALE GENOMIC DNA]</scope>
    <source>
        <tissue evidence="2">Leaves</tissue>
    </source>
</reference>